<dbReference type="RefSeq" id="WP_214537335.1">
    <property type="nucleotide sequence ID" value="NZ_JAHFVK010000002.1"/>
</dbReference>
<dbReference type="SUPFAM" id="SSF52738">
    <property type="entry name" value="Methylesterase CheB, C-terminal domain"/>
    <property type="match status" value="1"/>
</dbReference>
<dbReference type="SMART" id="SM00448">
    <property type="entry name" value="REC"/>
    <property type="match status" value="1"/>
</dbReference>
<feature type="active site" evidence="4 5">
    <location>
        <position position="208"/>
    </location>
</feature>
<evidence type="ECO:0000313" key="9">
    <source>
        <dbReference type="EMBL" id="MBT2135645.1"/>
    </source>
</evidence>
<dbReference type="InterPro" id="IPR000673">
    <property type="entry name" value="Sig_transdc_resp-reg_Me-estase"/>
</dbReference>
<evidence type="ECO:0000256" key="6">
    <source>
        <dbReference type="PROSITE-ProRule" id="PRU00169"/>
    </source>
</evidence>
<dbReference type="NCBIfam" id="NF001965">
    <property type="entry name" value="PRK00742.1"/>
    <property type="match status" value="1"/>
</dbReference>
<keyword evidence="4 6" id="KW-0597">Phosphoprotein</keyword>
<evidence type="ECO:0000256" key="1">
    <source>
        <dbReference type="ARBA" id="ARBA00022500"/>
    </source>
</evidence>
<dbReference type="Pfam" id="PF01339">
    <property type="entry name" value="CheB_methylest"/>
    <property type="match status" value="1"/>
</dbReference>
<organism evidence="9 10">
    <name type="scientific">Croceibacterium selenioxidans</name>
    <dbReference type="NCBI Taxonomy" id="2838833"/>
    <lineage>
        <taxon>Bacteria</taxon>
        <taxon>Pseudomonadati</taxon>
        <taxon>Pseudomonadota</taxon>
        <taxon>Alphaproteobacteria</taxon>
        <taxon>Sphingomonadales</taxon>
        <taxon>Erythrobacteraceae</taxon>
        <taxon>Croceibacterium</taxon>
    </lineage>
</organism>
<dbReference type="InterPro" id="IPR035909">
    <property type="entry name" value="CheB_C"/>
</dbReference>
<dbReference type="PANTHER" id="PTHR42872">
    <property type="entry name" value="PROTEIN-GLUTAMATE METHYLESTERASE/PROTEIN-GLUTAMINE GLUTAMINASE"/>
    <property type="match status" value="1"/>
</dbReference>
<evidence type="ECO:0000259" key="8">
    <source>
        <dbReference type="PROSITE" id="PS50122"/>
    </source>
</evidence>
<dbReference type="GO" id="GO:0008168">
    <property type="term" value="F:methyltransferase activity"/>
    <property type="evidence" value="ECO:0007669"/>
    <property type="project" value="UniProtKB-KW"/>
</dbReference>
<keyword evidence="10" id="KW-1185">Reference proteome</keyword>
<dbReference type="SUPFAM" id="SSF52172">
    <property type="entry name" value="CheY-like"/>
    <property type="match status" value="1"/>
</dbReference>
<keyword evidence="9" id="KW-0489">Methyltransferase</keyword>
<dbReference type="PROSITE" id="PS50122">
    <property type="entry name" value="CHEB"/>
    <property type="match status" value="1"/>
</dbReference>
<dbReference type="InterPro" id="IPR011006">
    <property type="entry name" value="CheY-like_superfamily"/>
</dbReference>
<sequence>MGTAPELAVRDRGGLPAAPVRVLVVDDSPTVRAVFARLIETEADLALAASLGCAEDALEVLHQTPADVILLDLDMPGMGGLDAIPRLLEVASPARILVVSSLAVRGAEHTLSALSLGAADTLAKPRPGEFGGEYRATLLRKIRLLGRVAKRARLRLEPPAPPPLLRPCGTITPHALAIGASTGGIHAVGQLLSALSAQVSVPIFITQHLPGSFMEPFVRQLRAASGREARVAEDGLIVRPGQIIVAPGDAHLTVVASKEGPFAIRLEHEAVESGCRPSVDPMFASCARLYGSHALGVVLSGMGRDGADGASRIVAAGGTILAQDAASSAVWGMPGAVANAGLASALLPPDQIAHRISEAAGVA</sequence>
<dbReference type="CDD" id="cd16432">
    <property type="entry name" value="CheB_Rec"/>
    <property type="match status" value="1"/>
</dbReference>
<dbReference type="InterPro" id="IPR008248">
    <property type="entry name" value="CheB-like"/>
</dbReference>
<dbReference type="Pfam" id="PF00072">
    <property type="entry name" value="Response_reg"/>
    <property type="match status" value="1"/>
</dbReference>
<feature type="active site" evidence="4 5">
    <location>
        <position position="181"/>
    </location>
</feature>
<evidence type="ECO:0000256" key="5">
    <source>
        <dbReference type="PROSITE-ProRule" id="PRU00050"/>
    </source>
</evidence>
<dbReference type="EC" id="3.1.1.61" evidence="4"/>
<dbReference type="Proteomes" id="UP000811255">
    <property type="component" value="Unassembled WGS sequence"/>
</dbReference>
<evidence type="ECO:0000256" key="3">
    <source>
        <dbReference type="ARBA" id="ARBA00048267"/>
    </source>
</evidence>
<name>A0ABS5W8W1_9SPHN</name>
<accession>A0ABS5W8W1</accession>
<proteinExistence type="inferred from homology"/>
<dbReference type="HAMAP" id="MF_00099">
    <property type="entry name" value="CheB_chemtxs"/>
    <property type="match status" value="1"/>
</dbReference>
<dbReference type="PROSITE" id="PS50110">
    <property type="entry name" value="RESPONSE_REGULATORY"/>
    <property type="match status" value="1"/>
</dbReference>
<feature type="active site" evidence="4 5">
    <location>
        <position position="305"/>
    </location>
</feature>
<feature type="domain" description="CheB-type methylesterase" evidence="8">
    <location>
        <begin position="176"/>
        <end position="363"/>
    </location>
</feature>
<comment type="caution">
    <text evidence="9">The sequence shown here is derived from an EMBL/GenBank/DDBJ whole genome shotgun (WGS) entry which is preliminary data.</text>
</comment>
<dbReference type="CDD" id="cd17541">
    <property type="entry name" value="REC_CheB-like"/>
    <property type="match status" value="1"/>
</dbReference>
<keyword evidence="2 4" id="KW-0378">Hydrolase</keyword>
<keyword evidence="9" id="KW-0808">Transferase</keyword>
<comment type="PTM">
    <text evidence="4">Phosphorylated by CheA. Phosphorylation of the N-terminal regulatory domain activates the methylesterase activity.</text>
</comment>
<feature type="domain" description="Response regulatory" evidence="7">
    <location>
        <begin position="21"/>
        <end position="139"/>
    </location>
</feature>
<keyword evidence="1 4" id="KW-0145">Chemotaxis</keyword>
<comment type="catalytic activity">
    <reaction evidence="4">
        <text>L-glutaminyl-[protein] + H2O = L-glutamyl-[protein] + NH4(+)</text>
        <dbReference type="Rhea" id="RHEA:16441"/>
        <dbReference type="Rhea" id="RHEA-COMP:10207"/>
        <dbReference type="Rhea" id="RHEA-COMP:10208"/>
        <dbReference type="ChEBI" id="CHEBI:15377"/>
        <dbReference type="ChEBI" id="CHEBI:28938"/>
        <dbReference type="ChEBI" id="CHEBI:29973"/>
        <dbReference type="ChEBI" id="CHEBI:30011"/>
        <dbReference type="EC" id="3.5.1.44"/>
    </reaction>
</comment>
<evidence type="ECO:0000256" key="4">
    <source>
        <dbReference type="HAMAP-Rule" id="MF_00099"/>
    </source>
</evidence>
<dbReference type="Gene3D" id="3.40.50.180">
    <property type="entry name" value="Methylesterase CheB, C-terminal domain"/>
    <property type="match status" value="1"/>
</dbReference>
<dbReference type="InterPro" id="IPR001789">
    <property type="entry name" value="Sig_transdc_resp-reg_receiver"/>
</dbReference>
<dbReference type="Gene3D" id="3.40.50.2300">
    <property type="match status" value="1"/>
</dbReference>
<evidence type="ECO:0000256" key="2">
    <source>
        <dbReference type="ARBA" id="ARBA00022801"/>
    </source>
</evidence>
<dbReference type="GO" id="GO:0008984">
    <property type="term" value="F:protein-glutamate methylesterase activity"/>
    <property type="evidence" value="ECO:0007669"/>
    <property type="project" value="UniProtKB-EC"/>
</dbReference>
<gene>
    <name evidence="4 9" type="primary">cheB</name>
    <name evidence="9" type="ORF">KK137_15000</name>
</gene>
<dbReference type="PIRSF" id="PIRSF000876">
    <property type="entry name" value="RR_chemtxs_CheB"/>
    <property type="match status" value="1"/>
</dbReference>
<dbReference type="EC" id="3.5.1.44" evidence="4"/>
<comment type="catalytic activity">
    <reaction evidence="3 4">
        <text>[protein]-L-glutamate 5-O-methyl ester + H2O = L-glutamyl-[protein] + methanol + H(+)</text>
        <dbReference type="Rhea" id="RHEA:23236"/>
        <dbReference type="Rhea" id="RHEA-COMP:10208"/>
        <dbReference type="Rhea" id="RHEA-COMP:10311"/>
        <dbReference type="ChEBI" id="CHEBI:15377"/>
        <dbReference type="ChEBI" id="CHEBI:15378"/>
        <dbReference type="ChEBI" id="CHEBI:17790"/>
        <dbReference type="ChEBI" id="CHEBI:29973"/>
        <dbReference type="ChEBI" id="CHEBI:82795"/>
        <dbReference type="EC" id="3.1.1.61"/>
    </reaction>
</comment>
<comment type="similarity">
    <text evidence="4">Belongs to the CheB family.</text>
</comment>
<comment type="function">
    <text evidence="4">Involved in chemotaxis. Part of a chemotaxis signal transduction system that modulates chemotaxis in response to various stimuli. Catalyzes the demethylation of specific methylglutamate residues introduced into the chemoreceptors (methyl-accepting chemotaxis proteins or MCP) by CheR. Also mediates the irreversible deamidation of specific glutamine residues to glutamic acid.</text>
</comment>
<reference evidence="9 10" key="1">
    <citation type="submission" date="2021-05" db="EMBL/GenBank/DDBJ databases">
        <title>Croceibacterium sp. LX-88 genome sequence.</title>
        <authorList>
            <person name="Luo X."/>
        </authorList>
    </citation>
    <scope>NUCLEOTIDE SEQUENCE [LARGE SCALE GENOMIC DNA]</scope>
    <source>
        <strain evidence="9 10">LX-88</strain>
    </source>
</reference>
<feature type="modified residue" description="4-aspartylphosphate" evidence="4 6">
    <location>
        <position position="72"/>
    </location>
</feature>
<comment type="domain">
    <text evidence="4">Contains a C-terminal catalytic domain, and an N-terminal region which modulates catalytic activity.</text>
</comment>
<evidence type="ECO:0000259" key="7">
    <source>
        <dbReference type="PROSITE" id="PS50110"/>
    </source>
</evidence>
<keyword evidence="4" id="KW-0963">Cytoplasm</keyword>
<dbReference type="PANTHER" id="PTHR42872:SF3">
    <property type="entry name" value="PROTEIN-GLUTAMATE METHYLESTERASE_PROTEIN-GLUTAMINE GLUTAMINASE 1"/>
    <property type="match status" value="1"/>
</dbReference>
<evidence type="ECO:0000313" key="10">
    <source>
        <dbReference type="Proteomes" id="UP000811255"/>
    </source>
</evidence>
<dbReference type="GO" id="GO:0032259">
    <property type="term" value="P:methylation"/>
    <property type="evidence" value="ECO:0007669"/>
    <property type="project" value="UniProtKB-KW"/>
</dbReference>
<protein>
    <recommendedName>
        <fullName evidence="4">Protein-glutamate methylesterase/protein-glutamine glutaminase</fullName>
        <ecNumber evidence="4">3.1.1.61</ecNumber>
        <ecNumber evidence="4">3.5.1.44</ecNumber>
    </recommendedName>
</protein>
<comment type="subcellular location">
    <subcellularLocation>
        <location evidence="4">Cytoplasm</location>
    </subcellularLocation>
</comment>
<dbReference type="EMBL" id="JAHFVK010000002">
    <property type="protein sequence ID" value="MBT2135645.1"/>
    <property type="molecule type" value="Genomic_DNA"/>
</dbReference>